<sequence length="75" mass="8747">MYGSPKVTQKLNQQGIDISERSVTRIMKEQQWRFRTVKKHKATTNAFIRLSNILHQVISNASFTLIQYSDKIHVS</sequence>
<dbReference type="Pfam" id="PF13276">
    <property type="entry name" value="HTH_21"/>
    <property type="match status" value="1"/>
</dbReference>
<reference evidence="2" key="1">
    <citation type="submission" date="2020-09" db="EMBL/GenBank/DDBJ databases">
        <title>Draft Genome Sequence of Paenibacillus sp. WST5.</title>
        <authorList>
            <person name="Bao Z."/>
        </authorList>
    </citation>
    <scope>NUCLEOTIDE SEQUENCE</scope>
    <source>
        <strain evidence="2">WST5</strain>
    </source>
</reference>
<name>A0A926QNK6_9BACL</name>
<dbReference type="EMBL" id="JACVVD010000020">
    <property type="protein sequence ID" value="MBD0384474.1"/>
    <property type="molecule type" value="Genomic_DNA"/>
</dbReference>
<evidence type="ECO:0000313" key="2">
    <source>
        <dbReference type="EMBL" id="MBD0384474.1"/>
    </source>
</evidence>
<dbReference type="AlphaFoldDB" id="A0A926QNK6"/>
<comment type="caution">
    <text evidence="2">The sequence shown here is derived from an EMBL/GenBank/DDBJ whole genome shotgun (WGS) entry which is preliminary data.</text>
</comment>
<dbReference type="Proteomes" id="UP000650466">
    <property type="component" value="Unassembled WGS sequence"/>
</dbReference>
<feature type="domain" description="HTH-like" evidence="1">
    <location>
        <begin position="1"/>
        <end position="40"/>
    </location>
</feature>
<accession>A0A926QNK6</accession>
<protein>
    <submittedName>
        <fullName evidence="2">Transposase</fullName>
    </submittedName>
</protein>
<organism evidence="2 3">
    <name type="scientific">Paenibacillus sedimenti</name>
    <dbReference type="NCBI Taxonomy" id="2770274"/>
    <lineage>
        <taxon>Bacteria</taxon>
        <taxon>Bacillati</taxon>
        <taxon>Bacillota</taxon>
        <taxon>Bacilli</taxon>
        <taxon>Bacillales</taxon>
        <taxon>Paenibacillaceae</taxon>
        <taxon>Paenibacillus</taxon>
    </lineage>
</organism>
<evidence type="ECO:0000313" key="3">
    <source>
        <dbReference type="Proteomes" id="UP000650466"/>
    </source>
</evidence>
<keyword evidence="3" id="KW-1185">Reference proteome</keyword>
<dbReference type="InterPro" id="IPR025948">
    <property type="entry name" value="HTH-like_dom"/>
</dbReference>
<proteinExistence type="predicted"/>
<evidence type="ECO:0000259" key="1">
    <source>
        <dbReference type="Pfam" id="PF13276"/>
    </source>
</evidence>
<gene>
    <name evidence="2" type="ORF">ICC18_31005</name>
</gene>